<evidence type="ECO:0000313" key="3">
    <source>
        <dbReference type="Proteomes" id="UP000031553"/>
    </source>
</evidence>
<accession>A0A0N1N6Q0</accession>
<name>A0A0N1N6Q0_9PROT</name>
<feature type="region of interest" description="Disordered" evidence="1">
    <location>
        <begin position="1"/>
        <end position="28"/>
    </location>
</feature>
<reference evidence="2 3" key="1">
    <citation type="submission" date="2015-07" db="EMBL/GenBank/DDBJ databases">
        <title>Draft Genome Sequence of Komagataeibacter intermedius Strain AF2, Isolated from Kombucha Tea.</title>
        <authorList>
            <person name="Santos R.A."/>
            <person name="Berretta A.A."/>
            <person name="Barud H.S."/>
            <person name="Ribeiro S.J."/>
            <person name="Gonzalez-Garcia L.N."/>
            <person name="Zucchi T.D."/>
            <person name="Goldman G.H."/>
            <person name="Riano-Pachon D.M."/>
        </authorList>
    </citation>
    <scope>NUCLEOTIDE SEQUENCE [LARGE SCALE GENOMIC DNA]</scope>
    <source>
        <strain evidence="2 3">AF2</strain>
    </source>
</reference>
<protein>
    <submittedName>
        <fullName evidence="2">Uncharacterized protein</fullName>
    </submittedName>
</protein>
<dbReference type="EMBL" id="JUFX02000157">
    <property type="protein sequence ID" value="KPH87105.1"/>
    <property type="molecule type" value="Genomic_DNA"/>
</dbReference>
<feature type="compositionally biased region" description="Basic and acidic residues" evidence="1">
    <location>
        <begin position="12"/>
        <end position="21"/>
    </location>
</feature>
<proteinExistence type="predicted"/>
<sequence>MIDGTAVRVHLHGQDAKDEGGKQAIGRSFTPIPGQHYSGDFIQERPCFSNVGPLPGCQGKSYGLARSIDNGVDFRGQSDTGPSDGLICGPF</sequence>
<organism evidence="2 3">
    <name type="scientific">Komagataeibacter intermedius AF2</name>
    <dbReference type="NCBI Taxonomy" id="1458464"/>
    <lineage>
        <taxon>Bacteria</taxon>
        <taxon>Pseudomonadati</taxon>
        <taxon>Pseudomonadota</taxon>
        <taxon>Alphaproteobacteria</taxon>
        <taxon>Acetobacterales</taxon>
        <taxon>Acetobacteraceae</taxon>
        <taxon>Komagataeibacter</taxon>
    </lineage>
</organism>
<comment type="caution">
    <text evidence="2">The sequence shown here is derived from an EMBL/GenBank/DDBJ whole genome shotgun (WGS) entry which is preliminary data.</text>
</comment>
<dbReference type="Proteomes" id="UP000031553">
    <property type="component" value="Unassembled WGS sequence"/>
</dbReference>
<evidence type="ECO:0000256" key="1">
    <source>
        <dbReference type="SAM" id="MobiDB-lite"/>
    </source>
</evidence>
<evidence type="ECO:0000313" key="2">
    <source>
        <dbReference type="EMBL" id="KPH87105.1"/>
    </source>
</evidence>
<gene>
    <name evidence="2" type="ORF">GLUCOINTEAF2_0202336</name>
</gene>
<dbReference type="AlphaFoldDB" id="A0A0N1N6Q0"/>
<dbReference type="RefSeq" id="WP_141654781.1">
    <property type="nucleotide sequence ID" value="NZ_JUFX02000157.1"/>
</dbReference>